<protein>
    <recommendedName>
        <fullName evidence="4">Polyamine aminopropyltransferase</fullName>
    </recommendedName>
    <alternativeName>
        <fullName evidence="4">Putrescine aminopropyltransferase</fullName>
        <shortName evidence="4">PAPT</shortName>
    </alternativeName>
    <alternativeName>
        <fullName evidence="4">Spermidine synthase</fullName>
        <shortName evidence="4">SPDS</shortName>
        <shortName evidence="4">SPDSY</shortName>
        <ecNumber evidence="4">2.5.1.16</ecNumber>
    </alternativeName>
</protein>
<keyword evidence="3 4" id="KW-0620">Polyamine biosynthesis</keyword>
<evidence type="ECO:0000259" key="6">
    <source>
        <dbReference type="PROSITE" id="PS51006"/>
    </source>
</evidence>
<comment type="similarity">
    <text evidence="1 4">Belongs to the spermidine/spermine synthase family.</text>
</comment>
<feature type="transmembrane region" description="Helical" evidence="4">
    <location>
        <begin position="606"/>
        <end position="628"/>
    </location>
</feature>
<feature type="transmembrane region" description="Helical" evidence="4">
    <location>
        <begin position="547"/>
        <end position="566"/>
    </location>
</feature>
<keyword evidence="4" id="KW-0745">Spermidine biosynthesis</keyword>
<feature type="transmembrane region" description="Helical" evidence="4">
    <location>
        <begin position="208"/>
        <end position="227"/>
    </location>
</feature>
<comment type="subcellular location">
    <subcellularLocation>
        <location evidence="4">Cell membrane</location>
        <topology evidence="4">Multi-pass membrane protein</topology>
    </subcellularLocation>
</comment>
<sequence length="770" mass="85959">MNIRLAFVALAIGFSGMVLQVLLLRELLTVFQGNDLAIGIIIANWLIIEAIGAFYLGKRIERERRKILAFLIISILFVISLPLALFLTRIIRDIIGVMPGVGIGVFQIFYSSLLVLLIPTILHGAHFVFTCKLFAQYSNLNTGTEKNATSVGAVYILETIGHVIGAIVFTYLLIPHFNSFTIIFGIGILTLSACILLAFYIRESTITRIFSFALVVVLGLFTVLFAVDGDDRLHRLSIGLQWPDQEVVHHQHSPYGNVTVIEREGEFTFFADGMPVLTTPNPDVEVVEEFVHFAMLMHERPEKIALLSGGAGGVISEILSHNTVKMVDYTELDPLIIELVQKFPTQLTEKEFNDPRVNTYNIDGRRFLQLTKNKYDLLFIGISNPSNLRANRLFTEEFFALAKARLRDGGLLVVSLPGSLTYLSNELRDLNAVIVNTLNTVFDFQYIIIGNNNIFIASDSANVSLTDANLLYKRIKERKLYLQLFTLPYLEYRLASRWLTWFQESLKDGTVATNQDFLPKGFFYSLSYWNAIFSPYMKDFFAFLKNLKLEIIALAIALFTFFILVLRHRIRRLHKWSIPYSIGTTGFASMAFDLMIIFAFQVMFGFALHWIGLLIAAFMTGIAAGGFVTTSNLSQIKNKLAYFIKLEIAVGAFAAILPLFLLVMAPHLGKPVFFIAGQWVLVILAIISGALVGMKFPIANKIYLADSKNFSHTVGLLYGSDLIGGWIGGLVVAVVLLPVLGLAGTALVLVLIKISSLIILVTAKKEMLQK</sequence>
<evidence type="ECO:0000313" key="7">
    <source>
        <dbReference type="EMBL" id="MBT9145827.1"/>
    </source>
</evidence>
<name>A0A9E2F2L8_PSYF1</name>
<dbReference type="InterPro" id="IPR029063">
    <property type="entry name" value="SAM-dependent_MTases_sf"/>
</dbReference>
<feature type="transmembrane region" description="Helical" evidence="4">
    <location>
        <begin position="578"/>
        <end position="600"/>
    </location>
</feature>
<comment type="caution">
    <text evidence="4">Lacks the conserved Asp active site.</text>
</comment>
<evidence type="ECO:0000256" key="1">
    <source>
        <dbReference type="ARBA" id="ARBA00007867"/>
    </source>
</evidence>
<dbReference type="HAMAP" id="MF_00198">
    <property type="entry name" value="Spermidine_synth"/>
    <property type="match status" value="1"/>
</dbReference>
<dbReference type="EC" id="2.5.1.16" evidence="4"/>
<dbReference type="PANTHER" id="PTHR43317">
    <property type="entry name" value="THERMOSPERMINE SYNTHASE ACAULIS5"/>
    <property type="match status" value="1"/>
</dbReference>
<dbReference type="InterPro" id="IPR001045">
    <property type="entry name" value="Spermi_synthase"/>
</dbReference>
<evidence type="ECO:0000256" key="5">
    <source>
        <dbReference type="PROSITE-ProRule" id="PRU00354"/>
    </source>
</evidence>
<feature type="transmembrane region" description="Helical" evidence="4">
    <location>
        <begin position="671"/>
        <end position="694"/>
    </location>
</feature>
<feature type="transmembrane region" description="Helical" evidence="4">
    <location>
        <begin position="36"/>
        <end position="56"/>
    </location>
</feature>
<dbReference type="PROSITE" id="PS51006">
    <property type="entry name" value="PABS_2"/>
    <property type="match status" value="1"/>
</dbReference>
<dbReference type="GO" id="GO:0004766">
    <property type="term" value="F:spermidine synthase activity"/>
    <property type="evidence" value="ECO:0007669"/>
    <property type="project" value="UniProtKB-UniRule"/>
</dbReference>
<comment type="caution">
    <text evidence="4 5">Lacks conserved residue(s) required for the propagation of feature annotation.</text>
</comment>
<dbReference type="InterPro" id="IPR036259">
    <property type="entry name" value="MFS_trans_sf"/>
</dbReference>
<comment type="caution">
    <text evidence="7">The sequence shown here is derived from an EMBL/GenBank/DDBJ whole genome shotgun (WGS) entry which is preliminary data.</text>
</comment>
<comment type="function">
    <text evidence="4">Catalyzes the irreversible transfer of a propylamine group from the amino donor S-adenosylmethioninamine (decarboxy-AdoMet) to putrescine (1,4-diaminobutane) to yield spermidine.</text>
</comment>
<feature type="transmembrane region" description="Helical" evidence="4">
    <location>
        <begin position="715"/>
        <end position="736"/>
    </location>
</feature>
<comment type="pathway">
    <text evidence="4">Amine and polyamine biosynthesis; spermidine biosynthesis; spermidine from putrescine: step 1/1.</text>
</comment>
<evidence type="ECO:0000313" key="8">
    <source>
        <dbReference type="Proteomes" id="UP000811545"/>
    </source>
</evidence>
<feature type="transmembrane region" description="Helical" evidence="4">
    <location>
        <begin position="180"/>
        <end position="201"/>
    </location>
</feature>
<dbReference type="Proteomes" id="UP000811545">
    <property type="component" value="Unassembled WGS sequence"/>
</dbReference>
<feature type="transmembrane region" description="Helical" evidence="4">
    <location>
        <begin position="108"/>
        <end position="131"/>
    </location>
</feature>
<dbReference type="GO" id="GO:0010487">
    <property type="term" value="F:thermospermine synthase activity"/>
    <property type="evidence" value="ECO:0007669"/>
    <property type="project" value="UniProtKB-ARBA"/>
</dbReference>
<dbReference type="AlphaFoldDB" id="A0A9E2F2L8"/>
<dbReference type="GO" id="GO:0008295">
    <property type="term" value="P:spermidine biosynthetic process"/>
    <property type="evidence" value="ECO:0007669"/>
    <property type="project" value="UniProtKB-UniRule"/>
</dbReference>
<dbReference type="EMBL" id="QLTW01000187">
    <property type="protein sequence ID" value="MBT9145827.1"/>
    <property type="molecule type" value="Genomic_DNA"/>
</dbReference>
<accession>A0A9E2F2L8</accession>
<dbReference type="PANTHER" id="PTHR43317:SF1">
    <property type="entry name" value="THERMOSPERMINE SYNTHASE ACAULIS5"/>
    <property type="match status" value="1"/>
</dbReference>
<feature type="binding site" evidence="4">
    <location>
        <begin position="363"/>
        <end position="364"/>
    </location>
    <ligand>
        <name>S-methyl-5'-thioadenosine</name>
        <dbReference type="ChEBI" id="CHEBI:17509"/>
    </ligand>
</feature>
<keyword evidence="4" id="KW-0812">Transmembrane</keyword>
<evidence type="ECO:0000256" key="4">
    <source>
        <dbReference type="HAMAP-Rule" id="MF_00198"/>
    </source>
</evidence>
<keyword evidence="4" id="KW-0472">Membrane</keyword>
<proteinExistence type="inferred from homology"/>
<dbReference type="SUPFAM" id="SSF103473">
    <property type="entry name" value="MFS general substrate transporter"/>
    <property type="match status" value="1"/>
</dbReference>
<organism evidence="7 8">
    <name type="scientific">Psychracetigena formicireducens</name>
    <dbReference type="NCBI Taxonomy" id="2986056"/>
    <lineage>
        <taxon>Bacteria</taxon>
        <taxon>Bacillati</taxon>
        <taxon>Candidatus Lithacetigenota</taxon>
        <taxon>Candidatus Psychracetigena</taxon>
    </lineage>
</organism>
<keyword evidence="2 4" id="KW-0808">Transferase</keyword>
<keyword evidence="4" id="KW-1003">Cell membrane</keyword>
<dbReference type="GO" id="GO:0005886">
    <property type="term" value="C:plasma membrane"/>
    <property type="evidence" value="ECO:0007669"/>
    <property type="project" value="UniProtKB-SubCell"/>
</dbReference>
<evidence type="ECO:0000256" key="2">
    <source>
        <dbReference type="ARBA" id="ARBA00022679"/>
    </source>
</evidence>
<comment type="catalytic activity">
    <reaction evidence="4">
        <text>S-adenosyl 3-(methylsulfanyl)propylamine + putrescine = S-methyl-5'-thioadenosine + spermidine + H(+)</text>
        <dbReference type="Rhea" id="RHEA:12721"/>
        <dbReference type="ChEBI" id="CHEBI:15378"/>
        <dbReference type="ChEBI" id="CHEBI:17509"/>
        <dbReference type="ChEBI" id="CHEBI:57443"/>
        <dbReference type="ChEBI" id="CHEBI:57834"/>
        <dbReference type="ChEBI" id="CHEBI:326268"/>
        <dbReference type="EC" id="2.5.1.16"/>
    </reaction>
</comment>
<feature type="transmembrane region" description="Helical" evidence="4">
    <location>
        <begin position="152"/>
        <end position="174"/>
    </location>
</feature>
<dbReference type="Pfam" id="PF01564">
    <property type="entry name" value="Spermine_synth"/>
    <property type="match status" value="1"/>
</dbReference>
<feature type="transmembrane region" description="Helical" evidence="4">
    <location>
        <begin position="68"/>
        <end position="88"/>
    </location>
</feature>
<feature type="binding site" evidence="4">
    <location>
        <position position="331"/>
    </location>
    <ligand>
        <name>S-methyl-5'-thioadenosine</name>
        <dbReference type="ChEBI" id="CHEBI:17509"/>
    </ligand>
</feature>
<keyword evidence="4" id="KW-1133">Transmembrane helix</keyword>
<feature type="transmembrane region" description="Helical" evidence="4">
    <location>
        <begin position="640"/>
        <end position="665"/>
    </location>
</feature>
<gene>
    <name evidence="4 7" type="primary">speE</name>
    <name evidence="7" type="ORF">DDT42_01704</name>
</gene>
<comment type="subunit">
    <text evidence="4">Homodimer or homotetramer.</text>
</comment>
<dbReference type="SUPFAM" id="SSF53335">
    <property type="entry name" value="S-adenosyl-L-methionine-dependent methyltransferases"/>
    <property type="match status" value="1"/>
</dbReference>
<reference evidence="7 8" key="1">
    <citation type="journal article" date="2021" name="bioRxiv">
        <title>Unique metabolic strategies in Hadean analogues reveal hints for primordial physiology.</title>
        <authorList>
            <person name="Nobu M.K."/>
            <person name="Nakai R."/>
            <person name="Tamazawa S."/>
            <person name="Mori H."/>
            <person name="Toyoda A."/>
            <person name="Ijiri A."/>
            <person name="Suzuki S."/>
            <person name="Kurokawa K."/>
            <person name="Kamagata Y."/>
            <person name="Tamaki H."/>
        </authorList>
    </citation>
    <scope>NUCLEOTIDE SEQUENCE [LARGE SCALE GENOMIC DNA]</scope>
    <source>
        <strain evidence="7">BS525</strain>
    </source>
</reference>
<dbReference type="InterPro" id="IPR030374">
    <property type="entry name" value="PABS"/>
</dbReference>
<feature type="domain" description="PABS" evidence="6">
    <location>
        <begin position="231"/>
        <end position="468"/>
    </location>
</feature>
<evidence type="ECO:0000256" key="3">
    <source>
        <dbReference type="ARBA" id="ARBA00023115"/>
    </source>
</evidence>
<feature type="transmembrane region" description="Helical" evidence="4">
    <location>
        <begin position="742"/>
        <end position="763"/>
    </location>
</feature>
<dbReference type="Gene3D" id="3.40.50.150">
    <property type="entry name" value="Vaccinia Virus protein VP39"/>
    <property type="match status" value="1"/>
</dbReference>
<dbReference type="CDD" id="cd02440">
    <property type="entry name" value="AdoMet_MTases"/>
    <property type="match status" value="1"/>
</dbReference>